<feature type="region of interest" description="Disordered" evidence="1">
    <location>
        <begin position="1"/>
        <end position="51"/>
    </location>
</feature>
<evidence type="ECO:0000313" key="3">
    <source>
        <dbReference type="Proteomes" id="UP000727407"/>
    </source>
</evidence>
<accession>A0A8J4WX97</accession>
<evidence type="ECO:0000256" key="1">
    <source>
        <dbReference type="SAM" id="MobiDB-lite"/>
    </source>
</evidence>
<dbReference type="EMBL" id="QNUK01000381">
    <property type="protein sequence ID" value="KAF5894286.1"/>
    <property type="molecule type" value="Genomic_DNA"/>
</dbReference>
<dbReference type="AlphaFoldDB" id="A0A8J4WX97"/>
<reference evidence="2" key="1">
    <citation type="submission" date="2020-07" db="EMBL/GenBank/DDBJ databases">
        <title>Clarias magur genome sequencing, assembly and annotation.</title>
        <authorList>
            <person name="Kushwaha B."/>
            <person name="Kumar R."/>
            <person name="Das P."/>
            <person name="Joshi C.G."/>
            <person name="Kumar D."/>
            <person name="Nagpure N.S."/>
            <person name="Pandey M."/>
            <person name="Agarwal S."/>
            <person name="Srivastava S."/>
            <person name="Singh M."/>
            <person name="Sahoo L."/>
            <person name="Jayasankar P."/>
            <person name="Meher P.K."/>
            <person name="Koringa P.G."/>
            <person name="Iquebal M.A."/>
            <person name="Das S.P."/>
            <person name="Bit A."/>
            <person name="Patnaik S."/>
            <person name="Patel N."/>
            <person name="Shah T.M."/>
            <person name="Hinsu A."/>
            <person name="Jena J.K."/>
        </authorList>
    </citation>
    <scope>NUCLEOTIDE SEQUENCE</scope>
    <source>
        <strain evidence="2">CIFAMagur01</strain>
        <tissue evidence="2">Testis</tissue>
    </source>
</reference>
<comment type="caution">
    <text evidence="2">The sequence shown here is derived from an EMBL/GenBank/DDBJ whole genome shotgun (WGS) entry which is preliminary data.</text>
</comment>
<feature type="compositionally biased region" description="Polar residues" evidence="1">
    <location>
        <begin position="1"/>
        <end position="26"/>
    </location>
</feature>
<protein>
    <submittedName>
        <fullName evidence="2">Uncharacterized protein</fullName>
    </submittedName>
</protein>
<proteinExistence type="predicted"/>
<sequence>VLQRVSTRDSSQSSTAKLSNPTNARSHGQKSYKHKANTELLPNSLRQLEWT</sequence>
<name>A0A8J4WX97_CLAMG</name>
<feature type="compositionally biased region" description="Polar residues" evidence="1">
    <location>
        <begin position="40"/>
        <end position="51"/>
    </location>
</feature>
<feature type="non-terminal residue" evidence="2">
    <location>
        <position position="1"/>
    </location>
</feature>
<keyword evidence="3" id="KW-1185">Reference proteome</keyword>
<organism evidence="2 3">
    <name type="scientific">Clarias magur</name>
    <name type="common">Asian catfish</name>
    <name type="synonym">Macropteronotus magur</name>
    <dbReference type="NCBI Taxonomy" id="1594786"/>
    <lineage>
        <taxon>Eukaryota</taxon>
        <taxon>Metazoa</taxon>
        <taxon>Chordata</taxon>
        <taxon>Craniata</taxon>
        <taxon>Vertebrata</taxon>
        <taxon>Euteleostomi</taxon>
        <taxon>Actinopterygii</taxon>
        <taxon>Neopterygii</taxon>
        <taxon>Teleostei</taxon>
        <taxon>Ostariophysi</taxon>
        <taxon>Siluriformes</taxon>
        <taxon>Clariidae</taxon>
        <taxon>Clarias</taxon>
    </lineage>
</organism>
<evidence type="ECO:0000313" key="2">
    <source>
        <dbReference type="EMBL" id="KAF5894286.1"/>
    </source>
</evidence>
<gene>
    <name evidence="2" type="ORF">DAT39_015997</name>
</gene>
<dbReference type="Proteomes" id="UP000727407">
    <property type="component" value="Unassembled WGS sequence"/>
</dbReference>